<keyword evidence="3" id="KW-0732">Signal</keyword>
<feature type="compositionally biased region" description="Low complexity" evidence="1">
    <location>
        <begin position="318"/>
        <end position="338"/>
    </location>
</feature>
<accession>A0A1X2IPG3</accession>
<feature type="compositionally biased region" description="Acidic residues" evidence="1">
    <location>
        <begin position="46"/>
        <end position="61"/>
    </location>
</feature>
<keyword evidence="5" id="KW-1185">Reference proteome</keyword>
<name>A0A1X2IPG3_9FUNG</name>
<dbReference type="Proteomes" id="UP000193560">
    <property type="component" value="Unassembled WGS sequence"/>
</dbReference>
<dbReference type="STRING" id="90262.A0A1X2IPG3"/>
<feature type="compositionally biased region" description="Low complexity" evidence="1">
    <location>
        <begin position="264"/>
        <end position="275"/>
    </location>
</feature>
<feature type="compositionally biased region" description="Polar residues" evidence="1">
    <location>
        <begin position="195"/>
        <end position="207"/>
    </location>
</feature>
<feature type="chain" id="PRO_5012462534" description="Mid2 domain-containing protein" evidence="3">
    <location>
        <begin position="23"/>
        <end position="396"/>
    </location>
</feature>
<evidence type="ECO:0000256" key="1">
    <source>
        <dbReference type="SAM" id="MobiDB-lite"/>
    </source>
</evidence>
<feature type="region of interest" description="Disordered" evidence="1">
    <location>
        <begin position="89"/>
        <end position="117"/>
    </location>
</feature>
<feature type="compositionally biased region" description="Polar residues" evidence="1">
    <location>
        <begin position="291"/>
        <end position="311"/>
    </location>
</feature>
<evidence type="ECO:0000256" key="3">
    <source>
        <dbReference type="SAM" id="SignalP"/>
    </source>
</evidence>
<keyword evidence="2" id="KW-0472">Membrane</keyword>
<feature type="transmembrane region" description="Helical" evidence="2">
    <location>
        <begin position="135"/>
        <end position="157"/>
    </location>
</feature>
<sequence>MMRSIPLPAVLLFLFLLNLVHSLDNTYRHSIDTLFRREDYTDFTDIDASEVQDSTDEDGDEPTPVKTRVKGGPTVTTIIIIQTTGGQTYNELGSGGSTGTATNADPNNGDGEVDPNDEDIQAKGDQDDSALKRMISIPTVVGGIAIAAIIAGAFVFFRLRAKRRRTKALRLCQELSSSDLRGNEGGTGTDYNGGHQRQQSNLSTATYASHHHHLQPLSPLSPPDNRDFSANVMPSVVPSAPLEPTILPTHLRERRMLSTLSQQLAPNSPPLSSTAPPLPSAPSTKELEMNAPSTPATVSCTNVDLQPSSSNCHHRHPSSLSTSSPSPSTASVIPSSHSKSTDETQMLGDISSPQLSSTPDLPPPAYSPSAPPLFSLPPNRRRRSADQLSLDRYRRS</sequence>
<evidence type="ECO:0008006" key="6">
    <source>
        <dbReference type="Google" id="ProtNLM"/>
    </source>
</evidence>
<gene>
    <name evidence="4" type="ORF">BCR42DRAFT_226238</name>
</gene>
<evidence type="ECO:0000256" key="2">
    <source>
        <dbReference type="SAM" id="Phobius"/>
    </source>
</evidence>
<feature type="region of interest" description="Disordered" evidence="1">
    <location>
        <begin position="46"/>
        <end position="69"/>
    </location>
</feature>
<proteinExistence type="predicted"/>
<protein>
    <recommendedName>
        <fullName evidence="6">Mid2 domain-containing protein</fullName>
    </recommendedName>
</protein>
<organism evidence="4 5">
    <name type="scientific">Absidia repens</name>
    <dbReference type="NCBI Taxonomy" id="90262"/>
    <lineage>
        <taxon>Eukaryota</taxon>
        <taxon>Fungi</taxon>
        <taxon>Fungi incertae sedis</taxon>
        <taxon>Mucoromycota</taxon>
        <taxon>Mucoromycotina</taxon>
        <taxon>Mucoromycetes</taxon>
        <taxon>Mucorales</taxon>
        <taxon>Cunninghamellaceae</taxon>
        <taxon>Absidia</taxon>
    </lineage>
</organism>
<feature type="region of interest" description="Disordered" evidence="1">
    <location>
        <begin position="263"/>
        <end position="396"/>
    </location>
</feature>
<keyword evidence="2" id="KW-1133">Transmembrane helix</keyword>
<evidence type="ECO:0000313" key="5">
    <source>
        <dbReference type="Proteomes" id="UP000193560"/>
    </source>
</evidence>
<dbReference type="AlphaFoldDB" id="A0A1X2IPG3"/>
<evidence type="ECO:0000313" key="4">
    <source>
        <dbReference type="EMBL" id="ORZ19916.1"/>
    </source>
</evidence>
<reference evidence="4 5" key="1">
    <citation type="submission" date="2016-07" db="EMBL/GenBank/DDBJ databases">
        <title>Pervasive Adenine N6-methylation of Active Genes in Fungi.</title>
        <authorList>
            <consortium name="DOE Joint Genome Institute"/>
            <person name="Mondo S.J."/>
            <person name="Dannebaum R.O."/>
            <person name="Kuo R.C."/>
            <person name="Labutti K."/>
            <person name="Haridas S."/>
            <person name="Kuo A."/>
            <person name="Salamov A."/>
            <person name="Ahrendt S.R."/>
            <person name="Lipzen A."/>
            <person name="Sullivan W."/>
            <person name="Andreopoulos W.B."/>
            <person name="Clum A."/>
            <person name="Lindquist E."/>
            <person name="Daum C."/>
            <person name="Ramamoorthy G.K."/>
            <person name="Gryganskyi A."/>
            <person name="Culley D."/>
            <person name="Magnuson J.K."/>
            <person name="James T.Y."/>
            <person name="O'Malley M.A."/>
            <person name="Stajich J.E."/>
            <person name="Spatafora J.W."/>
            <person name="Visel A."/>
            <person name="Grigoriev I.V."/>
        </authorList>
    </citation>
    <scope>NUCLEOTIDE SEQUENCE [LARGE SCALE GENOMIC DNA]</scope>
    <source>
        <strain evidence="4 5">NRRL 1336</strain>
    </source>
</reference>
<comment type="caution">
    <text evidence="4">The sequence shown here is derived from an EMBL/GenBank/DDBJ whole genome shotgun (WGS) entry which is preliminary data.</text>
</comment>
<feature type="compositionally biased region" description="Pro residues" evidence="1">
    <location>
        <begin position="360"/>
        <end position="375"/>
    </location>
</feature>
<dbReference type="EMBL" id="MCGE01000007">
    <property type="protein sequence ID" value="ORZ19916.1"/>
    <property type="molecule type" value="Genomic_DNA"/>
</dbReference>
<feature type="region of interest" description="Disordered" evidence="1">
    <location>
        <begin position="178"/>
        <end position="243"/>
    </location>
</feature>
<feature type="signal peptide" evidence="3">
    <location>
        <begin position="1"/>
        <end position="22"/>
    </location>
</feature>
<keyword evidence="2" id="KW-0812">Transmembrane</keyword>